<organism evidence="1 2">
    <name type="scientific">Rhodotorula toruloides (strain NP11)</name>
    <name type="common">Yeast</name>
    <name type="synonym">Rhodosporidium toruloides</name>
    <dbReference type="NCBI Taxonomy" id="1130832"/>
    <lineage>
        <taxon>Eukaryota</taxon>
        <taxon>Fungi</taxon>
        <taxon>Dikarya</taxon>
        <taxon>Basidiomycota</taxon>
        <taxon>Pucciniomycotina</taxon>
        <taxon>Microbotryomycetes</taxon>
        <taxon>Sporidiobolales</taxon>
        <taxon>Sporidiobolaceae</taxon>
        <taxon>Rhodotorula</taxon>
    </lineage>
</organism>
<dbReference type="HOGENOM" id="CLU_047869_0_0_1"/>
<evidence type="ECO:0008006" key="3">
    <source>
        <dbReference type="Google" id="ProtNLM"/>
    </source>
</evidence>
<dbReference type="AlphaFoldDB" id="M7XJT9"/>
<dbReference type="RefSeq" id="XP_016275258.1">
    <property type="nucleotide sequence ID" value="XM_016419804.1"/>
</dbReference>
<protein>
    <recommendedName>
        <fullName evidence="3">Proteophosphoglycan ppg4</fullName>
    </recommendedName>
</protein>
<sequence length="369" mass="40718">MSGVLSPSPASAPHPIVAVSSGSDEANEGIAGLPNDSPPLPASLVTLPTELLSTILSLAMDLHLCSDRDRLQFGVVMLNKRVFEVAYPIWSRNLCIEALEDQGDTVFTALFSNPTRGTAVVHLAPQLSSCLPNLQCSMLRRMHALTYLCISFADNEDCREVPPCFYDALKSFRVLETLSLTFISRYRWKEPPVPPGFSLERDPIALRRLRLRVPDDPHPRNLPASCWFLGVLTALTAANVAELAFVDLDYSIATAGEAHSFRLTTDVLKGLQTVLAFFPDLLLLRISGFPAPMRAGEELDAVSAQSAILEACGKGRLEPSFRTLGRLLRHLRGMPVLQVILELDTEGTKIRWRRQKRDEGFVAEGWTDI</sequence>
<dbReference type="GeneID" id="27370156"/>
<evidence type="ECO:0000313" key="2">
    <source>
        <dbReference type="Proteomes" id="UP000016926"/>
    </source>
</evidence>
<name>M7XJT9_RHOT1</name>
<reference evidence="1 2" key="1">
    <citation type="journal article" date="2012" name="Nat. Commun.">
        <title>A multi-omic map of the lipid-producing yeast Rhodosporidium toruloides.</title>
        <authorList>
            <person name="Zhu Z."/>
            <person name="Zhang S."/>
            <person name="Liu H."/>
            <person name="Shen H."/>
            <person name="Lin X."/>
            <person name="Yang F."/>
            <person name="Zhou Y.J."/>
            <person name="Jin G."/>
            <person name="Ye M."/>
            <person name="Zou H."/>
            <person name="Zou H."/>
            <person name="Zhao Z.K."/>
        </authorList>
    </citation>
    <scope>NUCLEOTIDE SEQUENCE [LARGE SCALE GENOMIC DNA]</scope>
    <source>
        <strain evidence="1 2">NP11</strain>
    </source>
</reference>
<proteinExistence type="predicted"/>
<keyword evidence="2" id="KW-1185">Reference proteome</keyword>
<gene>
    <name evidence="1" type="ORF">RHTO_06143</name>
</gene>
<evidence type="ECO:0000313" key="1">
    <source>
        <dbReference type="EMBL" id="EMS24139.1"/>
    </source>
</evidence>
<dbReference type="Proteomes" id="UP000016926">
    <property type="component" value="Unassembled WGS sequence"/>
</dbReference>
<accession>M7XJT9</accession>
<dbReference type="EMBL" id="KB722645">
    <property type="protein sequence ID" value="EMS24139.1"/>
    <property type="molecule type" value="Genomic_DNA"/>
</dbReference>